<gene>
    <name evidence="2" type="ORF">GCM10023081_24760</name>
</gene>
<evidence type="ECO:0000313" key="3">
    <source>
        <dbReference type="Proteomes" id="UP001500752"/>
    </source>
</evidence>
<dbReference type="SUPFAM" id="SSF159888">
    <property type="entry name" value="YdhG-like"/>
    <property type="match status" value="1"/>
</dbReference>
<dbReference type="RefSeq" id="WP_345151141.1">
    <property type="nucleotide sequence ID" value="NZ_BAABEO010000017.1"/>
</dbReference>
<reference evidence="3" key="1">
    <citation type="journal article" date="2019" name="Int. J. Syst. Evol. Microbiol.">
        <title>The Global Catalogue of Microorganisms (GCM) 10K type strain sequencing project: providing services to taxonomists for standard genome sequencing and annotation.</title>
        <authorList>
            <consortium name="The Broad Institute Genomics Platform"/>
            <consortium name="The Broad Institute Genome Sequencing Center for Infectious Disease"/>
            <person name="Wu L."/>
            <person name="Ma J."/>
        </authorList>
    </citation>
    <scope>NUCLEOTIDE SEQUENCE [LARGE SCALE GENOMIC DNA]</scope>
    <source>
        <strain evidence="3">JCM 30742</strain>
    </source>
</reference>
<sequence>MNTVPDYNAALDPPLRDVADRLAELLGDGLPELEATLWHAQPVWMHGKHPVAGYKAFPRYVTLMLWVGPEFHDPAGVLQPAGNQNVVTVKYERTEDIHEDLVGGWLAQLG</sequence>
<accession>A0ABP7CBN5</accession>
<dbReference type="EMBL" id="BAABEO010000017">
    <property type="protein sequence ID" value="GAA3686465.1"/>
    <property type="molecule type" value="Genomic_DNA"/>
</dbReference>
<name>A0ABP7CBN5_9MICC</name>
<keyword evidence="3" id="KW-1185">Reference proteome</keyword>
<dbReference type="Proteomes" id="UP001500752">
    <property type="component" value="Unassembled WGS sequence"/>
</dbReference>
<dbReference type="InterPro" id="IPR014922">
    <property type="entry name" value="YdhG-like"/>
</dbReference>
<proteinExistence type="predicted"/>
<protein>
    <recommendedName>
        <fullName evidence="1">YdhG-like domain-containing protein</fullName>
    </recommendedName>
</protein>
<evidence type="ECO:0000313" key="2">
    <source>
        <dbReference type="EMBL" id="GAA3686465.1"/>
    </source>
</evidence>
<comment type="caution">
    <text evidence="2">The sequence shown here is derived from an EMBL/GenBank/DDBJ whole genome shotgun (WGS) entry which is preliminary data.</text>
</comment>
<dbReference type="Gene3D" id="3.90.1150.200">
    <property type="match status" value="1"/>
</dbReference>
<dbReference type="Pfam" id="PF08818">
    <property type="entry name" value="DUF1801"/>
    <property type="match status" value="1"/>
</dbReference>
<feature type="domain" description="YdhG-like" evidence="1">
    <location>
        <begin position="16"/>
        <end position="108"/>
    </location>
</feature>
<organism evidence="2 3">
    <name type="scientific">Arthrobacter ginkgonis</name>
    <dbReference type="NCBI Taxonomy" id="1630594"/>
    <lineage>
        <taxon>Bacteria</taxon>
        <taxon>Bacillati</taxon>
        <taxon>Actinomycetota</taxon>
        <taxon>Actinomycetes</taxon>
        <taxon>Micrococcales</taxon>
        <taxon>Micrococcaceae</taxon>
        <taxon>Arthrobacter</taxon>
    </lineage>
</organism>
<evidence type="ECO:0000259" key="1">
    <source>
        <dbReference type="Pfam" id="PF08818"/>
    </source>
</evidence>